<proteinExistence type="predicted"/>
<name>A0AAD4AKK9_9GAMM</name>
<feature type="transmembrane region" description="Helical" evidence="1">
    <location>
        <begin position="12"/>
        <end position="32"/>
    </location>
</feature>
<sequence length="47" mass="5154">MFNEKPGSPGFCLFVIHTVRCLTLSILVMLVLTAGKSYDKKGVSTHN</sequence>
<reference evidence="2" key="1">
    <citation type="journal article" date="2012" name="J. Bacteriol.">
        <title>Genome sequences of type strains of seven species of the marine bacterium Pseudoalteromonas.</title>
        <authorList>
            <person name="Xie B.B."/>
            <person name="Shu Y.L."/>
            <person name="Qin Q.L."/>
            <person name="Rong J.C."/>
            <person name="Zhang X.Y."/>
            <person name="Chen X.L."/>
            <person name="Shi M."/>
            <person name="He H.L."/>
            <person name="Zhou B.C."/>
            <person name="Zhang Y.Z."/>
        </authorList>
    </citation>
    <scope>NUCLEOTIDE SEQUENCE</scope>
    <source>
        <strain evidence="2">DSM 8771</strain>
    </source>
</reference>
<evidence type="ECO:0000313" key="3">
    <source>
        <dbReference type="Proteomes" id="UP000016487"/>
    </source>
</evidence>
<gene>
    <name evidence="2" type="ORF">PCIT_a0426</name>
</gene>
<protein>
    <submittedName>
        <fullName evidence="2">Uncharacterized protein</fullName>
    </submittedName>
</protein>
<comment type="caution">
    <text evidence="2">The sequence shown here is derived from an EMBL/GenBank/DDBJ whole genome shotgun (WGS) entry which is preliminary data.</text>
</comment>
<reference evidence="2" key="2">
    <citation type="submission" date="2015-03" db="EMBL/GenBank/DDBJ databases">
        <title>Genome sequence of Pseudoalteromonas citrea.</title>
        <authorList>
            <person name="Xie B.-B."/>
            <person name="Rong J.-C."/>
            <person name="Qin Q.-L."/>
            <person name="Zhang Y.-Z."/>
        </authorList>
    </citation>
    <scope>NUCLEOTIDE SEQUENCE</scope>
    <source>
        <strain evidence="2">DSM 8771</strain>
    </source>
</reference>
<accession>A0AAD4AKK9</accession>
<dbReference type="AlphaFoldDB" id="A0AAD4AKK9"/>
<dbReference type="EMBL" id="AHBZ03000014">
    <property type="protein sequence ID" value="KAF7774042.1"/>
    <property type="molecule type" value="Genomic_DNA"/>
</dbReference>
<evidence type="ECO:0000256" key="1">
    <source>
        <dbReference type="SAM" id="Phobius"/>
    </source>
</evidence>
<organism evidence="2 3">
    <name type="scientific">Pseudoalteromonas citrea</name>
    <dbReference type="NCBI Taxonomy" id="43655"/>
    <lineage>
        <taxon>Bacteria</taxon>
        <taxon>Pseudomonadati</taxon>
        <taxon>Pseudomonadota</taxon>
        <taxon>Gammaproteobacteria</taxon>
        <taxon>Alteromonadales</taxon>
        <taxon>Pseudoalteromonadaceae</taxon>
        <taxon>Pseudoalteromonas</taxon>
    </lineage>
</organism>
<keyword evidence="1" id="KW-1133">Transmembrane helix</keyword>
<keyword evidence="1" id="KW-0472">Membrane</keyword>
<dbReference type="Proteomes" id="UP000016487">
    <property type="component" value="Unassembled WGS sequence"/>
</dbReference>
<evidence type="ECO:0000313" key="2">
    <source>
        <dbReference type="EMBL" id="KAF7774042.1"/>
    </source>
</evidence>
<keyword evidence="1" id="KW-0812">Transmembrane</keyword>